<evidence type="ECO:0000313" key="23">
    <source>
        <dbReference type="Proteomes" id="UP000268033"/>
    </source>
</evidence>
<evidence type="ECO:0000256" key="15">
    <source>
        <dbReference type="ARBA" id="ARBA00023002"/>
    </source>
</evidence>
<comment type="cofactor">
    <cofactor evidence="1 20">
        <name>FAD</name>
        <dbReference type="ChEBI" id="CHEBI:57692"/>
    </cofactor>
</comment>
<dbReference type="PANTHER" id="PTHR21071">
    <property type="entry name" value="UDP-N-ACETYLENOLPYRUVOYLGLUCOSAMINE REDUCTASE"/>
    <property type="match status" value="1"/>
</dbReference>
<keyword evidence="12 20" id="KW-0521">NADP</keyword>
<dbReference type="Pfam" id="PF02873">
    <property type="entry name" value="MurB_C"/>
    <property type="match status" value="1"/>
</dbReference>
<evidence type="ECO:0000256" key="16">
    <source>
        <dbReference type="ARBA" id="ARBA00023306"/>
    </source>
</evidence>
<name>A0A3N1NU86_9GAMM</name>
<dbReference type="Gene3D" id="3.90.78.10">
    <property type="entry name" value="UDP-N-acetylenolpyruvoylglucosamine reductase, C-terminal domain"/>
    <property type="match status" value="1"/>
</dbReference>
<evidence type="ECO:0000256" key="11">
    <source>
        <dbReference type="ARBA" id="ARBA00022827"/>
    </source>
</evidence>
<keyword evidence="10 20" id="KW-0285">Flavoprotein</keyword>
<dbReference type="GO" id="GO:0008360">
    <property type="term" value="P:regulation of cell shape"/>
    <property type="evidence" value="ECO:0007669"/>
    <property type="project" value="UniProtKB-KW"/>
</dbReference>
<dbReference type="EC" id="1.3.1.98" evidence="6 20"/>
<dbReference type="GO" id="GO:0009252">
    <property type="term" value="P:peptidoglycan biosynthetic process"/>
    <property type="evidence" value="ECO:0007669"/>
    <property type="project" value="UniProtKB-UniRule"/>
</dbReference>
<keyword evidence="16 20" id="KW-0131">Cell cycle</keyword>
<comment type="subcellular location">
    <subcellularLocation>
        <location evidence="3 20">Cytoplasm</location>
    </subcellularLocation>
</comment>
<feature type="active site" description="Proton donor" evidence="20">
    <location>
        <position position="231"/>
    </location>
</feature>
<evidence type="ECO:0000256" key="6">
    <source>
        <dbReference type="ARBA" id="ARBA00012518"/>
    </source>
</evidence>
<dbReference type="EMBL" id="RJUL01000016">
    <property type="protein sequence ID" value="ROQ18768.1"/>
    <property type="molecule type" value="Genomic_DNA"/>
</dbReference>
<protein>
    <recommendedName>
        <fullName evidence="7 20">UDP-N-acetylenolpyruvoylglucosamine reductase</fullName>
        <ecNumber evidence="6 20">1.3.1.98</ecNumber>
    </recommendedName>
    <alternativeName>
        <fullName evidence="18 20">UDP-N-acetylmuramate dehydrogenase</fullName>
    </alternativeName>
</protein>
<dbReference type="GO" id="GO:0005829">
    <property type="term" value="C:cytosol"/>
    <property type="evidence" value="ECO:0007669"/>
    <property type="project" value="TreeGrafter"/>
</dbReference>
<comment type="catalytic activity">
    <reaction evidence="19 20">
        <text>UDP-N-acetyl-alpha-D-muramate + NADP(+) = UDP-N-acetyl-3-O-(1-carboxyvinyl)-alpha-D-glucosamine + NADPH + H(+)</text>
        <dbReference type="Rhea" id="RHEA:12248"/>
        <dbReference type="ChEBI" id="CHEBI:15378"/>
        <dbReference type="ChEBI" id="CHEBI:57783"/>
        <dbReference type="ChEBI" id="CHEBI:58349"/>
        <dbReference type="ChEBI" id="CHEBI:68483"/>
        <dbReference type="ChEBI" id="CHEBI:70757"/>
        <dbReference type="EC" id="1.3.1.98"/>
    </reaction>
</comment>
<evidence type="ECO:0000256" key="8">
    <source>
        <dbReference type="ARBA" id="ARBA00022490"/>
    </source>
</evidence>
<evidence type="ECO:0000256" key="5">
    <source>
        <dbReference type="ARBA" id="ARBA00010485"/>
    </source>
</evidence>
<dbReference type="InterPro" id="IPR036635">
    <property type="entry name" value="MurB_C_sf"/>
</dbReference>
<dbReference type="STRING" id="584787.GCA_001247655_02741"/>
<dbReference type="RefSeq" id="WP_123422710.1">
    <property type="nucleotide sequence ID" value="NZ_RJUL01000016.1"/>
</dbReference>
<evidence type="ECO:0000256" key="4">
    <source>
        <dbReference type="ARBA" id="ARBA00004752"/>
    </source>
</evidence>
<sequence>MHILSNTPLQPFNTFGLAANSSGFCLLEDINTLREALPLAASANVLALGGGSNVLFCEDYEGLILKNALQGRTVRESDDAYHLHVMGGESWPELVDWTVAQGLGGLENLALIPGTAGAAPIQNIGAYGVELAERCEYVEFIDFDGGGLHRLSREECRFGYRDSIFKGELQGKVFITALGLRLEKQWQPVLDYAPLSELAYDGAEPHQISELVKSVRRAKLPDPSLLGNAGSFYKNPTITRTAFDALKEGYPDLPGFIQADEQVKVPAAWLIDKAGWKGKRLGGAGVHQHQALVLVNYGQATANDVLTLARQIRDDVEAKFGIRLVPEIRLIGASGEFSL</sequence>
<evidence type="ECO:0000256" key="19">
    <source>
        <dbReference type="ARBA" id="ARBA00048914"/>
    </source>
</evidence>
<dbReference type="InterPro" id="IPR003170">
    <property type="entry name" value="MurB"/>
</dbReference>
<dbReference type="SUPFAM" id="SSF56176">
    <property type="entry name" value="FAD-binding/transporter-associated domain-like"/>
    <property type="match status" value="1"/>
</dbReference>
<dbReference type="InterPro" id="IPR006094">
    <property type="entry name" value="Oxid_FAD_bind_N"/>
</dbReference>
<keyword evidence="9 20" id="KW-0132">Cell division</keyword>
<dbReference type="InterPro" id="IPR016169">
    <property type="entry name" value="FAD-bd_PCMH_sub2"/>
</dbReference>
<dbReference type="GO" id="GO:0051301">
    <property type="term" value="P:cell division"/>
    <property type="evidence" value="ECO:0007669"/>
    <property type="project" value="UniProtKB-KW"/>
</dbReference>
<dbReference type="AlphaFoldDB" id="A0A3N1NU86"/>
<evidence type="ECO:0000256" key="1">
    <source>
        <dbReference type="ARBA" id="ARBA00001974"/>
    </source>
</evidence>
<evidence type="ECO:0000256" key="12">
    <source>
        <dbReference type="ARBA" id="ARBA00022857"/>
    </source>
</evidence>
<organism evidence="22 23">
    <name type="scientific">Gallaecimonas pentaromativorans</name>
    <dbReference type="NCBI Taxonomy" id="584787"/>
    <lineage>
        <taxon>Bacteria</taxon>
        <taxon>Pseudomonadati</taxon>
        <taxon>Pseudomonadota</taxon>
        <taxon>Gammaproteobacteria</taxon>
        <taxon>Enterobacterales</taxon>
        <taxon>Gallaecimonadaceae</taxon>
        <taxon>Gallaecimonas</taxon>
    </lineage>
</organism>
<evidence type="ECO:0000256" key="2">
    <source>
        <dbReference type="ARBA" id="ARBA00003921"/>
    </source>
</evidence>
<dbReference type="UniPathway" id="UPA00219"/>
<dbReference type="PANTHER" id="PTHR21071:SF4">
    <property type="entry name" value="UDP-N-ACETYLENOLPYRUVOYLGLUCOSAMINE REDUCTASE"/>
    <property type="match status" value="1"/>
</dbReference>
<keyword evidence="14 20" id="KW-0573">Peptidoglycan synthesis</keyword>
<dbReference type="InterPro" id="IPR036318">
    <property type="entry name" value="FAD-bd_PCMH-like_sf"/>
</dbReference>
<dbReference type="NCBIfam" id="TIGR00179">
    <property type="entry name" value="murB"/>
    <property type="match status" value="1"/>
</dbReference>
<evidence type="ECO:0000256" key="13">
    <source>
        <dbReference type="ARBA" id="ARBA00022960"/>
    </source>
</evidence>
<keyword evidence="8 20" id="KW-0963">Cytoplasm</keyword>
<evidence type="ECO:0000256" key="14">
    <source>
        <dbReference type="ARBA" id="ARBA00022984"/>
    </source>
</evidence>
<keyword evidence="11 20" id="KW-0274">FAD</keyword>
<accession>A0A3N1NU86</accession>
<proteinExistence type="inferred from homology"/>
<evidence type="ECO:0000256" key="9">
    <source>
        <dbReference type="ARBA" id="ARBA00022618"/>
    </source>
</evidence>
<evidence type="ECO:0000256" key="7">
    <source>
        <dbReference type="ARBA" id="ARBA00015188"/>
    </source>
</evidence>
<comment type="similarity">
    <text evidence="5 20">Belongs to the MurB family.</text>
</comment>
<dbReference type="PROSITE" id="PS51387">
    <property type="entry name" value="FAD_PCMH"/>
    <property type="match status" value="1"/>
</dbReference>
<evidence type="ECO:0000259" key="21">
    <source>
        <dbReference type="PROSITE" id="PS51387"/>
    </source>
</evidence>
<dbReference type="SUPFAM" id="SSF56194">
    <property type="entry name" value="Uridine diphospho-N-Acetylenolpyruvylglucosamine reductase, MurB, C-terminal domain"/>
    <property type="match status" value="1"/>
</dbReference>
<keyword evidence="13 20" id="KW-0133">Cell shape</keyword>
<evidence type="ECO:0000256" key="10">
    <source>
        <dbReference type="ARBA" id="ARBA00022630"/>
    </source>
</evidence>
<dbReference type="InterPro" id="IPR011601">
    <property type="entry name" value="MurB_C"/>
</dbReference>
<keyword evidence="17 20" id="KW-0961">Cell wall biogenesis/degradation</keyword>
<dbReference type="GO" id="GO:0008762">
    <property type="term" value="F:UDP-N-acetylmuramate dehydrogenase activity"/>
    <property type="evidence" value="ECO:0007669"/>
    <property type="project" value="UniProtKB-UniRule"/>
</dbReference>
<keyword evidence="23" id="KW-1185">Reference proteome</keyword>
<dbReference type="Gene3D" id="3.30.465.10">
    <property type="match status" value="1"/>
</dbReference>
<evidence type="ECO:0000256" key="20">
    <source>
        <dbReference type="HAMAP-Rule" id="MF_00037"/>
    </source>
</evidence>
<dbReference type="InterPro" id="IPR016167">
    <property type="entry name" value="FAD-bd_PCMH_sub1"/>
</dbReference>
<evidence type="ECO:0000256" key="18">
    <source>
        <dbReference type="ARBA" id="ARBA00031026"/>
    </source>
</evidence>
<gene>
    <name evidence="20" type="primary">murB</name>
    <name evidence="22" type="ORF">EDC28_1163</name>
</gene>
<comment type="caution">
    <text evidence="22">The sequence shown here is derived from an EMBL/GenBank/DDBJ whole genome shotgun (WGS) entry which is preliminary data.</text>
</comment>
<evidence type="ECO:0000313" key="22">
    <source>
        <dbReference type="EMBL" id="ROQ18768.1"/>
    </source>
</evidence>
<dbReference type="Gene3D" id="3.30.43.10">
    <property type="entry name" value="Uridine Diphospho-n-acetylenolpyruvylglucosamine Reductase, domain 2"/>
    <property type="match status" value="1"/>
</dbReference>
<feature type="active site" evidence="20">
    <location>
        <position position="327"/>
    </location>
</feature>
<dbReference type="GO" id="GO:0071555">
    <property type="term" value="P:cell wall organization"/>
    <property type="evidence" value="ECO:0007669"/>
    <property type="project" value="UniProtKB-KW"/>
</dbReference>
<dbReference type="HAMAP" id="MF_00037">
    <property type="entry name" value="MurB"/>
    <property type="match status" value="1"/>
</dbReference>
<evidence type="ECO:0000256" key="3">
    <source>
        <dbReference type="ARBA" id="ARBA00004496"/>
    </source>
</evidence>
<comment type="pathway">
    <text evidence="4 20">Cell wall biogenesis; peptidoglycan biosynthesis.</text>
</comment>
<evidence type="ECO:0000256" key="17">
    <source>
        <dbReference type="ARBA" id="ARBA00023316"/>
    </source>
</evidence>
<feature type="active site" evidence="20">
    <location>
        <position position="161"/>
    </location>
</feature>
<comment type="function">
    <text evidence="2 20">Cell wall formation.</text>
</comment>
<keyword evidence="15 20" id="KW-0560">Oxidoreductase</keyword>
<dbReference type="NCBIfam" id="NF000755">
    <property type="entry name" value="PRK00046.1"/>
    <property type="match status" value="1"/>
</dbReference>
<reference evidence="22 23" key="1">
    <citation type="submission" date="2018-11" db="EMBL/GenBank/DDBJ databases">
        <title>Genomic Encyclopedia of Type Strains, Phase IV (KMG-IV): sequencing the most valuable type-strain genomes for metagenomic binning, comparative biology and taxonomic classification.</title>
        <authorList>
            <person name="Goeker M."/>
        </authorList>
    </citation>
    <scope>NUCLEOTIDE SEQUENCE [LARGE SCALE GENOMIC DNA]</scope>
    <source>
        <strain evidence="22 23">DSM 21945</strain>
    </source>
</reference>
<dbReference type="Proteomes" id="UP000268033">
    <property type="component" value="Unassembled WGS sequence"/>
</dbReference>
<feature type="domain" description="FAD-binding PCMH-type" evidence="21">
    <location>
        <begin position="17"/>
        <end position="185"/>
    </location>
</feature>
<dbReference type="InterPro" id="IPR016166">
    <property type="entry name" value="FAD-bd_PCMH"/>
</dbReference>
<dbReference type="Pfam" id="PF01565">
    <property type="entry name" value="FAD_binding_4"/>
    <property type="match status" value="1"/>
</dbReference>
<dbReference type="GO" id="GO:0071949">
    <property type="term" value="F:FAD binding"/>
    <property type="evidence" value="ECO:0007669"/>
    <property type="project" value="InterPro"/>
</dbReference>